<name>A0AA41RZ42_PAPNU</name>
<accession>A0AA41RZ42</accession>
<gene>
    <name evidence="2" type="ORF">MKW94_007116</name>
</gene>
<dbReference type="Pfam" id="PF00581">
    <property type="entry name" value="Rhodanese"/>
    <property type="match status" value="1"/>
</dbReference>
<dbReference type="PANTHER" id="PTHR45431:SF3">
    <property type="entry name" value="RHODANESE-LIKE DOMAIN-CONTAINING PROTEIN 15, CHLOROPLASTIC"/>
    <property type="match status" value="1"/>
</dbReference>
<protein>
    <recommendedName>
        <fullName evidence="1">Rhodanese domain-containing protein</fullName>
    </recommendedName>
</protein>
<dbReference type="Proteomes" id="UP001177140">
    <property type="component" value="Unassembled WGS sequence"/>
</dbReference>
<dbReference type="InterPro" id="IPR036873">
    <property type="entry name" value="Rhodanese-like_dom_sf"/>
</dbReference>
<evidence type="ECO:0000259" key="1">
    <source>
        <dbReference type="PROSITE" id="PS50206"/>
    </source>
</evidence>
<comment type="caution">
    <text evidence="2">The sequence shown here is derived from an EMBL/GenBank/DDBJ whole genome shotgun (WGS) entry which is preliminary data.</text>
</comment>
<proteinExistence type="predicted"/>
<dbReference type="EMBL" id="JAJJMA010090745">
    <property type="protein sequence ID" value="MCL7029482.1"/>
    <property type="molecule type" value="Genomic_DNA"/>
</dbReference>
<dbReference type="PROSITE" id="PS50206">
    <property type="entry name" value="RHODANESE_3"/>
    <property type="match status" value="1"/>
</dbReference>
<reference evidence="2" key="1">
    <citation type="submission" date="2022-03" db="EMBL/GenBank/DDBJ databases">
        <title>A functionally conserved STORR gene fusion in Papaver species that diverged 16.8 million years ago.</title>
        <authorList>
            <person name="Catania T."/>
        </authorList>
    </citation>
    <scope>NUCLEOTIDE SEQUENCE</scope>
    <source>
        <strain evidence="2">S-191538</strain>
    </source>
</reference>
<dbReference type="Gene3D" id="3.40.250.10">
    <property type="entry name" value="Rhodanese-like domain"/>
    <property type="match status" value="1"/>
</dbReference>
<dbReference type="InterPro" id="IPR001763">
    <property type="entry name" value="Rhodanese-like_dom"/>
</dbReference>
<dbReference type="AlphaFoldDB" id="A0AA41RZ42"/>
<dbReference type="InterPro" id="IPR052367">
    <property type="entry name" value="Thiosulfate_ST/Rhodanese-like"/>
</dbReference>
<evidence type="ECO:0000313" key="2">
    <source>
        <dbReference type="EMBL" id="MCL7029482.1"/>
    </source>
</evidence>
<evidence type="ECO:0000313" key="3">
    <source>
        <dbReference type="Proteomes" id="UP001177140"/>
    </source>
</evidence>
<dbReference type="CDD" id="cd00158">
    <property type="entry name" value="RHOD"/>
    <property type="match status" value="1"/>
</dbReference>
<dbReference type="PANTHER" id="PTHR45431">
    <property type="entry name" value="RHODANESE-LIKE DOMAIN-CONTAINING PROTEIN 15, CHLOROPLASTIC"/>
    <property type="match status" value="1"/>
</dbReference>
<feature type="domain" description="Rhodanese" evidence="1">
    <location>
        <begin position="85"/>
        <end position="185"/>
    </location>
</feature>
<dbReference type="SUPFAM" id="SSF52821">
    <property type="entry name" value="Rhodanese/Cell cycle control phosphatase"/>
    <property type="match status" value="1"/>
</dbReference>
<sequence length="185" mass="19938">MATRSLIKSALPLLLVRPQNLTRCRHLTSIVTNAQPHQQAAFAAGTSNHGVLSSFRIMSMSTAASESGSAKVPKSVHVSVAHELVQAGHYYLDVRTSEEFTAGHPPGAVNVPYLLKYGDDSTKNPNFVEEVSKLFKEDADIVVGCLRGIRSLKATADLSNAGFRSVTDVAGGYLEWTKNELPTEV</sequence>
<dbReference type="SMART" id="SM00450">
    <property type="entry name" value="RHOD"/>
    <property type="match status" value="1"/>
</dbReference>
<keyword evidence="3" id="KW-1185">Reference proteome</keyword>
<organism evidence="2 3">
    <name type="scientific">Papaver nudicaule</name>
    <name type="common">Iceland poppy</name>
    <dbReference type="NCBI Taxonomy" id="74823"/>
    <lineage>
        <taxon>Eukaryota</taxon>
        <taxon>Viridiplantae</taxon>
        <taxon>Streptophyta</taxon>
        <taxon>Embryophyta</taxon>
        <taxon>Tracheophyta</taxon>
        <taxon>Spermatophyta</taxon>
        <taxon>Magnoliopsida</taxon>
        <taxon>Ranunculales</taxon>
        <taxon>Papaveraceae</taxon>
        <taxon>Papaveroideae</taxon>
        <taxon>Papaver</taxon>
    </lineage>
</organism>